<accession>A0A067T5T6</accession>
<name>A0A067T5T6_GALM3</name>
<reference evidence="3" key="1">
    <citation type="journal article" date="2014" name="Proc. Natl. Acad. Sci. U.S.A.">
        <title>Extensive sampling of basidiomycete genomes demonstrates inadequacy of the white-rot/brown-rot paradigm for wood decay fungi.</title>
        <authorList>
            <person name="Riley R."/>
            <person name="Salamov A.A."/>
            <person name="Brown D.W."/>
            <person name="Nagy L.G."/>
            <person name="Floudas D."/>
            <person name="Held B.W."/>
            <person name="Levasseur A."/>
            <person name="Lombard V."/>
            <person name="Morin E."/>
            <person name="Otillar R."/>
            <person name="Lindquist E.A."/>
            <person name="Sun H."/>
            <person name="LaButti K.M."/>
            <person name="Schmutz J."/>
            <person name="Jabbour D."/>
            <person name="Luo H."/>
            <person name="Baker S.E."/>
            <person name="Pisabarro A.G."/>
            <person name="Walton J.D."/>
            <person name="Blanchette R.A."/>
            <person name="Henrissat B."/>
            <person name="Martin F."/>
            <person name="Cullen D."/>
            <person name="Hibbett D.S."/>
            <person name="Grigoriev I.V."/>
        </authorList>
    </citation>
    <scope>NUCLEOTIDE SEQUENCE [LARGE SCALE GENOMIC DNA]</scope>
    <source>
        <strain evidence="3">CBS 339.88</strain>
    </source>
</reference>
<evidence type="ECO:0000256" key="1">
    <source>
        <dbReference type="SAM" id="MobiDB-lite"/>
    </source>
</evidence>
<keyword evidence="3" id="KW-1185">Reference proteome</keyword>
<dbReference type="EMBL" id="KL142374">
    <property type="protein sequence ID" value="KDR78456.1"/>
    <property type="molecule type" value="Genomic_DNA"/>
</dbReference>
<feature type="region of interest" description="Disordered" evidence="1">
    <location>
        <begin position="260"/>
        <end position="293"/>
    </location>
</feature>
<feature type="region of interest" description="Disordered" evidence="1">
    <location>
        <begin position="195"/>
        <end position="232"/>
    </location>
</feature>
<dbReference type="Proteomes" id="UP000027222">
    <property type="component" value="Unassembled WGS sequence"/>
</dbReference>
<feature type="compositionally biased region" description="Polar residues" evidence="1">
    <location>
        <begin position="195"/>
        <end position="206"/>
    </location>
</feature>
<feature type="compositionally biased region" description="Low complexity" evidence="1">
    <location>
        <begin position="275"/>
        <end position="287"/>
    </location>
</feature>
<sequence length="336" mass="36227">MLITYSDTNQALGYAGDCLSDVPDFENGSEVDRSEFASQSGGLWKLPDQVSTTTNVVDLHSQPPPTTSWPFFSPSRSLAAPCVSPLRQSSPQFLRDQAFYEVAQTGAEWNRKTRGKALVEGDPRALSRLQQQQQQGSHTRRGLGGTSSATHGCSYGSGTRRLSRKSSTIIRSCCLLGATETTNIGLSSPCRNPNSIKQATHKSNSSLPPPTCLGPPRVQQQQQFASKWGDEHEQRHKLPLRIQRQGFAEYSVAAAAPLLGRDDEGGEHGGNGIAPSSPSSLDPSSRRSPAHNAVSSLAFATATTAQRSSLTLSFVLVNRQNQPPLQTPNTRPPHLT</sequence>
<proteinExistence type="predicted"/>
<evidence type="ECO:0000313" key="2">
    <source>
        <dbReference type="EMBL" id="KDR78456.1"/>
    </source>
</evidence>
<organism evidence="2 3">
    <name type="scientific">Galerina marginata (strain CBS 339.88)</name>
    <dbReference type="NCBI Taxonomy" id="685588"/>
    <lineage>
        <taxon>Eukaryota</taxon>
        <taxon>Fungi</taxon>
        <taxon>Dikarya</taxon>
        <taxon>Basidiomycota</taxon>
        <taxon>Agaricomycotina</taxon>
        <taxon>Agaricomycetes</taxon>
        <taxon>Agaricomycetidae</taxon>
        <taxon>Agaricales</taxon>
        <taxon>Agaricineae</taxon>
        <taxon>Strophariaceae</taxon>
        <taxon>Galerina</taxon>
    </lineage>
</organism>
<feature type="region of interest" description="Disordered" evidence="1">
    <location>
        <begin position="126"/>
        <end position="160"/>
    </location>
</feature>
<dbReference type="HOGENOM" id="CLU_826528_0_0_1"/>
<protein>
    <submittedName>
        <fullName evidence="2">Uncharacterized protein</fullName>
    </submittedName>
</protein>
<evidence type="ECO:0000313" key="3">
    <source>
        <dbReference type="Proteomes" id="UP000027222"/>
    </source>
</evidence>
<dbReference type="AlphaFoldDB" id="A0A067T5T6"/>
<gene>
    <name evidence="2" type="ORF">GALMADRAFT_137527</name>
</gene>